<evidence type="ECO:0000259" key="6">
    <source>
        <dbReference type="Pfam" id="PF17135"/>
    </source>
</evidence>
<dbReference type="InterPro" id="IPR021131">
    <property type="entry name" value="Ribosomal_uL15/eL18"/>
</dbReference>
<comment type="caution">
    <text evidence="7">The sequence shown here is derived from an EMBL/GenBank/DDBJ whole genome shotgun (WGS) entry which is preliminary data.</text>
</comment>
<evidence type="ECO:0000256" key="3">
    <source>
        <dbReference type="ARBA" id="ARBA00023274"/>
    </source>
</evidence>
<evidence type="ECO:0000256" key="2">
    <source>
        <dbReference type="ARBA" id="ARBA00022980"/>
    </source>
</evidence>
<keyword evidence="5" id="KW-1133">Transmembrane helix</keyword>
<dbReference type="PANTHER" id="PTHR10934:SF2">
    <property type="entry name" value="LARGE RIBOSOMAL SUBUNIT PROTEIN EL18"/>
    <property type="match status" value="1"/>
</dbReference>
<dbReference type="EMBL" id="CAJHUB010000764">
    <property type="protein sequence ID" value="CAD7687480.1"/>
    <property type="molecule type" value="Genomic_DNA"/>
</dbReference>
<keyword evidence="5" id="KW-0812">Transmembrane</keyword>
<keyword evidence="2" id="KW-0689">Ribosomal protein</keyword>
<evidence type="ECO:0000256" key="4">
    <source>
        <dbReference type="SAM" id="MobiDB-lite"/>
    </source>
</evidence>
<organism evidence="7 8">
    <name type="scientific">Nyctereutes procyonoides</name>
    <name type="common">Raccoon dog</name>
    <name type="synonym">Canis procyonoides</name>
    <dbReference type="NCBI Taxonomy" id="34880"/>
    <lineage>
        <taxon>Eukaryota</taxon>
        <taxon>Metazoa</taxon>
        <taxon>Chordata</taxon>
        <taxon>Craniata</taxon>
        <taxon>Vertebrata</taxon>
        <taxon>Euteleostomi</taxon>
        <taxon>Mammalia</taxon>
        <taxon>Eutheria</taxon>
        <taxon>Laurasiatheria</taxon>
        <taxon>Carnivora</taxon>
        <taxon>Caniformia</taxon>
        <taxon>Canidae</taxon>
        <taxon>Nyctereutes</taxon>
    </lineage>
</organism>
<name>A0A811ZFS3_NYCPR</name>
<dbReference type="GO" id="GO:0022625">
    <property type="term" value="C:cytosolic large ribosomal subunit"/>
    <property type="evidence" value="ECO:0007669"/>
    <property type="project" value="TreeGrafter"/>
</dbReference>
<gene>
    <name evidence="7" type="ORF">NYPRO_LOCUS20273</name>
</gene>
<dbReference type="Pfam" id="PF17135">
    <property type="entry name" value="Ribosomal_L18"/>
    <property type="match status" value="1"/>
</dbReference>
<comment type="subunit">
    <text evidence="1">Component of the large ribosomal subunit.</text>
</comment>
<reference evidence="7" key="1">
    <citation type="submission" date="2020-12" db="EMBL/GenBank/DDBJ databases">
        <authorList>
            <consortium name="Molecular Ecology Group"/>
        </authorList>
    </citation>
    <scope>NUCLEOTIDE SEQUENCE</scope>
    <source>
        <strain evidence="7">TBG_1078</strain>
    </source>
</reference>
<dbReference type="PANTHER" id="PTHR10934">
    <property type="entry name" value="60S RIBOSOMAL PROTEIN L18"/>
    <property type="match status" value="1"/>
</dbReference>
<evidence type="ECO:0000313" key="7">
    <source>
        <dbReference type="EMBL" id="CAD7687480.1"/>
    </source>
</evidence>
<dbReference type="Proteomes" id="UP000645828">
    <property type="component" value="Unassembled WGS sequence"/>
</dbReference>
<accession>A0A811ZFS3</accession>
<keyword evidence="3" id="KW-0687">Ribonucleoprotein</keyword>
<dbReference type="GO" id="GO:0003723">
    <property type="term" value="F:RNA binding"/>
    <property type="evidence" value="ECO:0007669"/>
    <property type="project" value="TreeGrafter"/>
</dbReference>
<dbReference type="InterPro" id="IPR000039">
    <property type="entry name" value="Ribosomal_eL18"/>
</dbReference>
<keyword evidence="8" id="KW-1185">Reference proteome</keyword>
<feature type="region of interest" description="Disordered" evidence="4">
    <location>
        <begin position="149"/>
        <end position="168"/>
    </location>
</feature>
<evidence type="ECO:0000313" key="8">
    <source>
        <dbReference type="Proteomes" id="UP000645828"/>
    </source>
</evidence>
<dbReference type="GO" id="GO:0006412">
    <property type="term" value="P:translation"/>
    <property type="evidence" value="ECO:0007669"/>
    <property type="project" value="InterPro"/>
</dbReference>
<dbReference type="GO" id="GO:0003735">
    <property type="term" value="F:structural constituent of ribosome"/>
    <property type="evidence" value="ECO:0007669"/>
    <property type="project" value="InterPro"/>
</dbReference>
<evidence type="ECO:0000256" key="1">
    <source>
        <dbReference type="ARBA" id="ARBA00011133"/>
    </source>
</evidence>
<dbReference type="AlphaFoldDB" id="A0A811ZFS3"/>
<sequence length="168" mass="19453">MLRSQDIYLRLLVNLFLKKIINLFFIVRSLYVLPPFLMLLVNLYRLLAGQTSSTFNRVVLKGLYLKLCYQENKTTILVGTVMDDVRVQEVPKLKVSSLHMSHILKTRSKIFTFNQLALDSCKGCGTILFSDPWKGLEVYRHFNRPCEPHTGQKSECTRGQLAHRGYKN</sequence>
<dbReference type="Gene3D" id="3.100.10.10">
    <property type="match status" value="1"/>
</dbReference>
<proteinExistence type="predicted"/>
<protein>
    <submittedName>
        <fullName evidence="7">(raccoon dog) hypothetical protein</fullName>
    </submittedName>
</protein>
<evidence type="ECO:0000256" key="5">
    <source>
        <dbReference type="SAM" id="Phobius"/>
    </source>
</evidence>
<feature type="transmembrane region" description="Helical" evidence="5">
    <location>
        <begin position="20"/>
        <end position="44"/>
    </location>
</feature>
<feature type="domain" description="Large ribosomal subunit protein uL15/eL18" evidence="6">
    <location>
        <begin position="70"/>
        <end position="156"/>
    </location>
</feature>
<keyword evidence="5" id="KW-0472">Membrane</keyword>